<gene>
    <name evidence="11" type="ORF">NAV_LOCUS2993</name>
</gene>
<dbReference type="OrthoDB" id="26523at2759"/>
<dbReference type="FunFam" id="3.40.250.10:FF:000021">
    <property type="entry name" value="M-phase inducer phosphatase cdc-25.2"/>
    <property type="match status" value="1"/>
</dbReference>
<dbReference type="PROSITE" id="PS50206">
    <property type="entry name" value="RHODANESE_3"/>
    <property type="match status" value="1"/>
</dbReference>
<dbReference type="GO" id="GO:0000086">
    <property type="term" value="P:G2/M transition of mitotic cell cycle"/>
    <property type="evidence" value="ECO:0007669"/>
    <property type="project" value="TreeGrafter"/>
</dbReference>
<feature type="domain" description="Rhodanese" evidence="10">
    <location>
        <begin position="218"/>
        <end position="327"/>
    </location>
</feature>
<reference evidence="11 12" key="1">
    <citation type="submission" date="2018-08" db="EMBL/GenBank/DDBJ databases">
        <authorList>
            <person name="Laetsch R D."/>
            <person name="Stevens L."/>
            <person name="Kumar S."/>
            <person name="Blaxter L. M."/>
        </authorList>
    </citation>
    <scope>NUCLEOTIDE SEQUENCE [LARGE SCALE GENOMIC DNA]</scope>
</reference>
<evidence type="ECO:0000256" key="3">
    <source>
        <dbReference type="ARBA" id="ARBA00022618"/>
    </source>
</evidence>
<evidence type="ECO:0000313" key="12">
    <source>
        <dbReference type="Proteomes" id="UP000276991"/>
    </source>
</evidence>
<sequence>MDDAQNENSQATKTSNKKQIEGTALAVLMENSMHAFENTGNVLQRRSFIDITNRQNNRYQKRNVGKNDPLQTSITDYAVIKRHPSTFEHLRKTTNEENEKSLKKMGLIANTAHSSPRTTSETDIEDEIIHDSLCSIQDAIADHEMYELQKRFNQALGKRFNVTQQNIRKNEQEPVIKRRKEKYSLVTVKKPNILTAGFACIEKVVLKELLESMKLHEFIKKYALIDCRYPYEYKGGHIKGALNIYDPVVLENSFFPECPEILSDMVKKIPIFYCEYSSARGPLLASHLRKSDRVRNYDKYPFLYYNEIYVLQGGYHSFYNAEDKRFKALCEPIGYITMHDKKYLDEFKIHHTLKRNGIGLETGMFETALIKKNADIRRTNSVPQMPESPTASQFSHVRSSGNFHPDTVNTVPMLANPRTPTGRKSTR</sequence>
<dbReference type="SUPFAM" id="SSF52821">
    <property type="entry name" value="Rhodanese/Cell cycle control phosphatase"/>
    <property type="match status" value="1"/>
</dbReference>
<evidence type="ECO:0000313" key="11">
    <source>
        <dbReference type="EMBL" id="VBB28163.1"/>
    </source>
</evidence>
<dbReference type="GO" id="GO:0005634">
    <property type="term" value="C:nucleus"/>
    <property type="evidence" value="ECO:0007669"/>
    <property type="project" value="TreeGrafter"/>
</dbReference>
<feature type="region of interest" description="Disordered" evidence="9">
    <location>
        <begin position="381"/>
        <end position="427"/>
    </location>
</feature>
<dbReference type="GO" id="GO:0004725">
    <property type="term" value="F:protein tyrosine phosphatase activity"/>
    <property type="evidence" value="ECO:0007669"/>
    <property type="project" value="UniProtKB-EC"/>
</dbReference>
<evidence type="ECO:0000256" key="2">
    <source>
        <dbReference type="ARBA" id="ARBA00013064"/>
    </source>
</evidence>
<keyword evidence="3" id="KW-0132">Cell division</keyword>
<dbReference type="PRINTS" id="PR00716">
    <property type="entry name" value="MPIPHPHTASE"/>
</dbReference>
<name>A0A498SHQ3_ACAVI</name>
<dbReference type="GO" id="GO:0110032">
    <property type="term" value="P:positive regulation of G2/MI transition of meiotic cell cycle"/>
    <property type="evidence" value="ECO:0007669"/>
    <property type="project" value="TreeGrafter"/>
</dbReference>
<dbReference type="EMBL" id="UPTC01000356">
    <property type="protein sequence ID" value="VBB28163.1"/>
    <property type="molecule type" value="Genomic_DNA"/>
</dbReference>
<dbReference type="InterPro" id="IPR001763">
    <property type="entry name" value="Rhodanese-like_dom"/>
</dbReference>
<keyword evidence="5" id="KW-0378">Hydrolase</keyword>
<keyword evidence="6" id="KW-0904">Protein phosphatase</keyword>
<accession>A0A498SHQ3</accession>
<dbReference type="InterPro" id="IPR000751">
    <property type="entry name" value="MPI_Phosphatase"/>
</dbReference>
<feature type="compositionally biased region" description="Polar residues" evidence="9">
    <location>
        <begin position="418"/>
        <end position="427"/>
    </location>
</feature>
<feature type="compositionally biased region" description="Polar residues" evidence="9">
    <location>
        <begin position="381"/>
        <end position="410"/>
    </location>
</feature>
<evidence type="ECO:0000256" key="4">
    <source>
        <dbReference type="ARBA" id="ARBA00022776"/>
    </source>
</evidence>
<dbReference type="InterPro" id="IPR036873">
    <property type="entry name" value="Rhodanese-like_dom_sf"/>
</dbReference>
<comment type="catalytic activity">
    <reaction evidence="8">
        <text>O-phospho-L-tyrosyl-[protein] + H2O = L-tyrosyl-[protein] + phosphate</text>
        <dbReference type="Rhea" id="RHEA:10684"/>
        <dbReference type="Rhea" id="RHEA-COMP:10136"/>
        <dbReference type="Rhea" id="RHEA-COMP:20101"/>
        <dbReference type="ChEBI" id="CHEBI:15377"/>
        <dbReference type="ChEBI" id="CHEBI:43474"/>
        <dbReference type="ChEBI" id="CHEBI:46858"/>
        <dbReference type="ChEBI" id="CHEBI:61978"/>
        <dbReference type="EC" id="3.1.3.48"/>
    </reaction>
</comment>
<dbReference type="PANTHER" id="PTHR10828:SF76">
    <property type="entry name" value="M-PHASE INDUCER PHOSPHATASE"/>
    <property type="match status" value="1"/>
</dbReference>
<dbReference type="GO" id="GO:0051301">
    <property type="term" value="P:cell division"/>
    <property type="evidence" value="ECO:0007669"/>
    <property type="project" value="UniProtKB-KW"/>
</dbReference>
<organism evidence="11 12">
    <name type="scientific">Acanthocheilonema viteae</name>
    <name type="common">Filarial nematode worm</name>
    <name type="synonym">Dipetalonema viteae</name>
    <dbReference type="NCBI Taxonomy" id="6277"/>
    <lineage>
        <taxon>Eukaryota</taxon>
        <taxon>Metazoa</taxon>
        <taxon>Ecdysozoa</taxon>
        <taxon>Nematoda</taxon>
        <taxon>Chromadorea</taxon>
        <taxon>Rhabditida</taxon>
        <taxon>Spirurina</taxon>
        <taxon>Spiruromorpha</taxon>
        <taxon>Filarioidea</taxon>
        <taxon>Onchocercidae</taxon>
        <taxon>Acanthocheilonema</taxon>
    </lineage>
</organism>
<dbReference type="EC" id="3.1.3.48" evidence="2"/>
<dbReference type="AlphaFoldDB" id="A0A498SHQ3"/>
<dbReference type="Proteomes" id="UP000276991">
    <property type="component" value="Unassembled WGS sequence"/>
</dbReference>
<evidence type="ECO:0000256" key="6">
    <source>
        <dbReference type="ARBA" id="ARBA00022912"/>
    </source>
</evidence>
<evidence type="ECO:0000256" key="1">
    <source>
        <dbReference type="ARBA" id="ARBA00011065"/>
    </source>
</evidence>
<dbReference type="GO" id="GO:0010971">
    <property type="term" value="P:positive regulation of G2/M transition of mitotic cell cycle"/>
    <property type="evidence" value="ECO:0007669"/>
    <property type="project" value="TreeGrafter"/>
</dbReference>
<proteinExistence type="inferred from homology"/>
<protein>
    <recommendedName>
        <fullName evidence="2">protein-tyrosine-phosphatase</fullName>
        <ecNumber evidence="2">3.1.3.48</ecNumber>
    </recommendedName>
</protein>
<evidence type="ECO:0000259" key="10">
    <source>
        <dbReference type="PROSITE" id="PS50206"/>
    </source>
</evidence>
<dbReference type="Pfam" id="PF00581">
    <property type="entry name" value="Rhodanese"/>
    <property type="match status" value="1"/>
</dbReference>
<evidence type="ECO:0000256" key="9">
    <source>
        <dbReference type="SAM" id="MobiDB-lite"/>
    </source>
</evidence>
<evidence type="ECO:0000256" key="5">
    <source>
        <dbReference type="ARBA" id="ARBA00022801"/>
    </source>
</evidence>
<keyword evidence="7" id="KW-0131">Cell cycle</keyword>
<dbReference type="SMART" id="SM00450">
    <property type="entry name" value="RHOD"/>
    <property type="match status" value="1"/>
</dbReference>
<dbReference type="STRING" id="6277.A0A498SHQ3"/>
<evidence type="ECO:0000256" key="8">
    <source>
        <dbReference type="ARBA" id="ARBA00051722"/>
    </source>
</evidence>
<dbReference type="GO" id="GO:0005737">
    <property type="term" value="C:cytoplasm"/>
    <property type="evidence" value="ECO:0007669"/>
    <property type="project" value="TreeGrafter"/>
</dbReference>
<keyword evidence="4" id="KW-0498">Mitosis</keyword>
<dbReference type="Gene3D" id="3.40.250.10">
    <property type="entry name" value="Rhodanese-like domain"/>
    <property type="match status" value="1"/>
</dbReference>
<dbReference type="PANTHER" id="PTHR10828">
    <property type="entry name" value="M-PHASE INDUCER PHOSPHATASE DUAL SPECIFICITY PHOSPHATASE CDC25"/>
    <property type="match status" value="1"/>
</dbReference>
<keyword evidence="12" id="KW-1185">Reference proteome</keyword>
<evidence type="ECO:0000256" key="7">
    <source>
        <dbReference type="ARBA" id="ARBA00023306"/>
    </source>
</evidence>
<comment type="similarity">
    <text evidence="1">Belongs to the MPI phosphatase family.</text>
</comment>